<protein>
    <submittedName>
        <fullName evidence="1">Uncharacterized protein</fullName>
    </submittedName>
</protein>
<organism evidence="1 2">
    <name type="scientific">Bosea eneae</name>
    <dbReference type="NCBI Taxonomy" id="151454"/>
    <lineage>
        <taxon>Bacteria</taxon>
        <taxon>Pseudomonadati</taxon>
        <taxon>Pseudomonadota</taxon>
        <taxon>Alphaproteobacteria</taxon>
        <taxon>Hyphomicrobiales</taxon>
        <taxon>Boseaceae</taxon>
        <taxon>Bosea</taxon>
    </lineage>
</organism>
<name>A0ABW0J1H4_9HYPH</name>
<evidence type="ECO:0000313" key="1">
    <source>
        <dbReference type="EMBL" id="MFC5423636.1"/>
    </source>
</evidence>
<dbReference type="EMBL" id="JBHSLW010000088">
    <property type="protein sequence ID" value="MFC5423636.1"/>
    <property type="molecule type" value="Genomic_DNA"/>
</dbReference>
<evidence type="ECO:0000313" key="2">
    <source>
        <dbReference type="Proteomes" id="UP001596053"/>
    </source>
</evidence>
<reference evidence="2" key="1">
    <citation type="journal article" date="2019" name="Int. J. Syst. Evol. Microbiol.">
        <title>The Global Catalogue of Microorganisms (GCM) 10K type strain sequencing project: providing services to taxonomists for standard genome sequencing and annotation.</title>
        <authorList>
            <consortium name="The Broad Institute Genomics Platform"/>
            <consortium name="The Broad Institute Genome Sequencing Center for Infectious Disease"/>
            <person name="Wu L."/>
            <person name="Ma J."/>
        </authorList>
    </citation>
    <scope>NUCLEOTIDE SEQUENCE [LARGE SCALE GENOMIC DNA]</scope>
    <source>
        <strain evidence="2">NCAIM B.01391</strain>
    </source>
</reference>
<accession>A0ABW0J1H4</accession>
<dbReference type="RefSeq" id="WP_287744884.1">
    <property type="nucleotide sequence ID" value="NZ_JBHSLW010000088.1"/>
</dbReference>
<proteinExistence type="predicted"/>
<comment type="caution">
    <text evidence="1">The sequence shown here is derived from an EMBL/GenBank/DDBJ whole genome shotgun (WGS) entry which is preliminary data.</text>
</comment>
<gene>
    <name evidence="1" type="ORF">ACFPOB_29280</name>
</gene>
<dbReference type="Proteomes" id="UP001596053">
    <property type="component" value="Unassembled WGS sequence"/>
</dbReference>
<keyword evidence="2" id="KW-1185">Reference proteome</keyword>
<sequence length="69" mass="7913">MDDAADPAAIIDTRLAARVRRQMRLDPRKLRIREPELIPIHPNFLPEAVNHTKPAKPTILWVRALKGEL</sequence>